<gene>
    <name evidence="2" type="ORF">AVDCRST_MAG89-4697</name>
</gene>
<sequence length="964" mass="108635">MNQPEAAPGAPTRVPSSTYRIQFNTGFTFRQAADLVPYLAELGISDLYASPYLQARPGSMHGYDIVDHEQLNREIGTEHDHARMTAALREQNMGHLLDIVPNHMGVAMGRRGHRNPWWMSVLENGPASPYARYFDIDWEPLNPELHGKVLLPVLGDQFGCVLEAGELQLVYEDGQFRVEYYENVFPVAPGATAPVLQLAMDNTGLAADHPDRMELESILTALRHLPPRASPDPESVTETDTQPVVTRRRLNVLYQMSDAVREALDAAVAEFNGTPGEPHSFDRLAALLNDQAYRLAFWRVAAEEINYRRFFDVNDLAGLRTELPVVFHDTHELILRLVREGHVTGLRIDHPDGLFDPQGYLRDLQRECVGLDATERFYVLVEKILTGDETLPEEWPVAGTVGYEYMNRVNGLFVDPANEAALDAIYRAFTGQRADFEDMVYQKKLLILRNSLVSELTVLTTMLDRISEQNRCYRDFTWGSLRDALREVIACFPVYRTYIDAFAGRITERDRGYVMQAVELARERNHNMPSSLFDFVRDTLLLEWPDSLDEDARQQHASFVMKVQQLTGPVMAKGVEDTTFYVFNRLISLNEVGGEPDRFGIGPDEFHAFNLERAERWPHAMSASSTHDTKRSEAVRARINVLSEIPQAWSDRVNAWAAENARFKRGDARRPIPHANDEYLLYQTIVGAWPFEDTSDQARQDFIGRVQAYMEKATREAKMHTSWINPSKAYDEGLRDFVADVLRPGENAFVESLVEFHPLVSRLGMVNSLAQTLVKLASPGVPDIYQGQEIWDFSLVDPDNRRPVDFDLRRRLMDGLKRRAEDGDGVAAARDLVANWHDGRIKLHVVQSGLRLRAAYPAVFGTGDYVPLTPEGERAEHVVAFARTAEGAAAIAVVPRLVASLTDDREYALPEANDFASTRLALPAHLAGRYRNVFTGEELSGADGSLGIQDVFANFPVALLERID</sequence>
<organism evidence="2">
    <name type="scientific">uncultured Gemmatimonadota bacterium</name>
    <dbReference type="NCBI Taxonomy" id="203437"/>
    <lineage>
        <taxon>Bacteria</taxon>
        <taxon>Pseudomonadati</taxon>
        <taxon>Gemmatimonadota</taxon>
        <taxon>environmental samples</taxon>
    </lineage>
</organism>
<accession>A0A6J4N3R5</accession>
<dbReference type="InterPro" id="IPR012767">
    <property type="entry name" value="Trehalose_TreY"/>
</dbReference>
<reference evidence="2" key="1">
    <citation type="submission" date="2020-02" db="EMBL/GenBank/DDBJ databases">
        <authorList>
            <person name="Meier V. D."/>
        </authorList>
    </citation>
    <scope>NUCLEOTIDE SEQUENCE</scope>
    <source>
        <strain evidence="2">AVDCRST_MAG89</strain>
    </source>
</reference>
<evidence type="ECO:0000259" key="1">
    <source>
        <dbReference type="SMART" id="SM00642"/>
    </source>
</evidence>
<dbReference type="EMBL" id="CADCTV010000988">
    <property type="protein sequence ID" value="CAA9372284.1"/>
    <property type="molecule type" value="Genomic_DNA"/>
</dbReference>
<protein>
    <submittedName>
        <fullName evidence="2">GH13_26 / GH13</fullName>
        <ecNumber evidence="2">5.4.99.15</ecNumber>
    </submittedName>
</protein>
<feature type="domain" description="Glycosyl hydrolase family 13 catalytic" evidence="1">
    <location>
        <begin position="17"/>
        <end position="817"/>
    </location>
</feature>
<dbReference type="GO" id="GO:0005992">
    <property type="term" value="P:trehalose biosynthetic process"/>
    <property type="evidence" value="ECO:0007669"/>
    <property type="project" value="TreeGrafter"/>
</dbReference>
<dbReference type="PANTHER" id="PTHR10357:SF216">
    <property type="entry name" value="MALTOOLIGOSYL TREHALOSE SYNTHASE-RELATED"/>
    <property type="match status" value="1"/>
</dbReference>
<dbReference type="Pfam" id="PF00128">
    <property type="entry name" value="Alpha-amylase"/>
    <property type="match status" value="1"/>
</dbReference>
<keyword evidence="2" id="KW-0413">Isomerase</keyword>
<dbReference type="GO" id="GO:0047470">
    <property type="term" value="F:(1,4)-alpha-D-glucan 1-alpha-D-glucosylmutase activity"/>
    <property type="evidence" value="ECO:0007669"/>
    <property type="project" value="UniProtKB-EC"/>
</dbReference>
<dbReference type="Gene3D" id="3.30.1590.10">
    <property type="entry name" value="Maltooligosyl trehalose synthase, domain 2"/>
    <property type="match status" value="1"/>
</dbReference>
<dbReference type="NCBIfam" id="TIGR02401">
    <property type="entry name" value="trehalose_TreY"/>
    <property type="match status" value="1"/>
</dbReference>
<dbReference type="PANTHER" id="PTHR10357">
    <property type="entry name" value="ALPHA-AMYLASE FAMILY MEMBER"/>
    <property type="match status" value="1"/>
</dbReference>
<dbReference type="SUPFAM" id="SSF51445">
    <property type="entry name" value="(Trans)glycosidases"/>
    <property type="match status" value="1"/>
</dbReference>
<dbReference type="InterPro" id="IPR006047">
    <property type="entry name" value="GH13_cat_dom"/>
</dbReference>
<dbReference type="EC" id="5.4.99.15" evidence="2"/>
<dbReference type="SMART" id="SM00642">
    <property type="entry name" value="Aamy"/>
    <property type="match status" value="1"/>
</dbReference>
<dbReference type="CDD" id="cd11336">
    <property type="entry name" value="AmyAc_MTSase"/>
    <property type="match status" value="1"/>
</dbReference>
<name>A0A6J4N3R5_9BACT</name>
<dbReference type="GO" id="GO:0030980">
    <property type="term" value="P:alpha-glucan catabolic process"/>
    <property type="evidence" value="ECO:0007669"/>
    <property type="project" value="TreeGrafter"/>
</dbReference>
<dbReference type="AlphaFoldDB" id="A0A6J4N3R5"/>
<dbReference type="Gene3D" id="3.20.20.80">
    <property type="entry name" value="Glycosidases"/>
    <property type="match status" value="3"/>
</dbReference>
<evidence type="ECO:0000313" key="2">
    <source>
        <dbReference type="EMBL" id="CAA9372284.1"/>
    </source>
</evidence>
<proteinExistence type="predicted"/>
<dbReference type="InterPro" id="IPR017853">
    <property type="entry name" value="GH"/>
</dbReference>